<dbReference type="Pfam" id="PF09811">
    <property type="entry name" value="Yae1_N"/>
    <property type="match status" value="1"/>
</dbReference>
<organism evidence="6 7">
    <name type="scientific">Myripristis murdjan</name>
    <name type="common">pinecone soldierfish</name>
    <dbReference type="NCBI Taxonomy" id="586833"/>
    <lineage>
        <taxon>Eukaryota</taxon>
        <taxon>Metazoa</taxon>
        <taxon>Chordata</taxon>
        <taxon>Craniata</taxon>
        <taxon>Vertebrata</taxon>
        <taxon>Euteleostomi</taxon>
        <taxon>Actinopterygii</taxon>
        <taxon>Neopterygii</taxon>
        <taxon>Teleostei</taxon>
        <taxon>Neoteleostei</taxon>
        <taxon>Acanthomorphata</taxon>
        <taxon>Holocentriformes</taxon>
        <taxon>Holocentridae</taxon>
        <taxon>Myripristis</taxon>
    </lineage>
</organism>
<dbReference type="GO" id="GO:0005737">
    <property type="term" value="C:cytoplasm"/>
    <property type="evidence" value="ECO:0007669"/>
    <property type="project" value="UniProtKB-SubCell"/>
</dbReference>
<reference evidence="6" key="1">
    <citation type="submission" date="2019-06" db="EMBL/GenBank/DDBJ databases">
        <authorList>
            <consortium name="Wellcome Sanger Institute Data Sharing"/>
        </authorList>
    </citation>
    <scope>NUCLEOTIDE SEQUENCE [LARGE SCALE GENOMIC DNA]</scope>
</reference>
<name>A0A668A0G5_9TELE</name>
<reference evidence="6" key="2">
    <citation type="submission" date="2025-08" db="UniProtKB">
        <authorList>
            <consortium name="Ensembl"/>
        </authorList>
    </citation>
    <scope>IDENTIFICATION</scope>
</reference>
<keyword evidence="7" id="KW-1185">Reference proteome</keyword>
<accession>A0A668A0G5</accession>
<dbReference type="GeneTree" id="ENSGT00960000187176"/>
<evidence type="ECO:0000256" key="1">
    <source>
        <dbReference type="ARBA" id="ARBA00004123"/>
    </source>
</evidence>
<comment type="subcellular location">
    <subcellularLocation>
        <location evidence="2">Cytoplasm</location>
    </subcellularLocation>
    <subcellularLocation>
        <location evidence="1">Nucleus</location>
    </subcellularLocation>
</comment>
<evidence type="ECO:0000313" key="6">
    <source>
        <dbReference type="Ensembl" id="ENSMMDP00005048330.1"/>
    </source>
</evidence>
<dbReference type="PANTHER" id="PTHR18829:SF0">
    <property type="entry name" value="PROTEIN YAE1 HOMOLOG"/>
    <property type="match status" value="1"/>
</dbReference>
<evidence type="ECO:0000259" key="5">
    <source>
        <dbReference type="Pfam" id="PF09811"/>
    </source>
</evidence>
<evidence type="ECO:0000256" key="2">
    <source>
        <dbReference type="ARBA" id="ARBA00004496"/>
    </source>
</evidence>
<dbReference type="PANTHER" id="PTHR18829">
    <property type="entry name" value="PROTEIN YAE1 HOMOLOG"/>
    <property type="match status" value="1"/>
</dbReference>
<protein>
    <recommendedName>
        <fullName evidence="5">Essential protein Yae1 N-terminal domain-containing protein</fullName>
    </recommendedName>
</protein>
<dbReference type="Ensembl" id="ENSMMDT00005049280.1">
    <property type="protein sequence ID" value="ENSMMDP00005048330.1"/>
    <property type="gene ID" value="ENSMMDG00005021987.1"/>
</dbReference>
<dbReference type="InterPro" id="IPR038881">
    <property type="entry name" value="Yae1-like"/>
</dbReference>
<dbReference type="OrthoDB" id="20086at2759"/>
<evidence type="ECO:0000256" key="3">
    <source>
        <dbReference type="ARBA" id="ARBA00022490"/>
    </source>
</evidence>
<evidence type="ECO:0000313" key="7">
    <source>
        <dbReference type="Proteomes" id="UP000472263"/>
    </source>
</evidence>
<dbReference type="InParanoid" id="A0A668A0G5"/>
<sequence>MSWVKAIPGSGEDVFDEDADDINLQSKEWKFNMKRRIKDGFVDGIDAGEDAALSVGFKQGYQEGAAKTAAVGRLKGIVSAISCWFQTHHPGSPVPASLTDLLQRIVQHEEAIMSGIQRALENPPPSVSDASESMEDLEIKQEDQDCQGGGCNEGNCCRGGGKMDTDAPRQPQSRCSSSSDCCFNTGETLNELLQRSVDVVVELGLPQELIQHLQQLRGTE</sequence>
<evidence type="ECO:0000256" key="4">
    <source>
        <dbReference type="ARBA" id="ARBA00023242"/>
    </source>
</evidence>
<dbReference type="InterPro" id="IPR019191">
    <property type="entry name" value="Essential_protein_Yae1_N"/>
</dbReference>
<proteinExistence type="predicted"/>
<keyword evidence="3" id="KW-0963">Cytoplasm</keyword>
<gene>
    <name evidence="6" type="primary">otulina</name>
</gene>
<feature type="domain" description="Essential protein Yae1 N-terminal" evidence="5">
    <location>
        <begin position="40"/>
        <end position="78"/>
    </location>
</feature>
<dbReference type="Proteomes" id="UP000472263">
    <property type="component" value="Chromosome 20"/>
</dbReference>
<dbReference type="AlphaFoldDB" id="A0A668A0G5"/>
<keyword evidence="4" id="KW-0539">Nucleus</keyword>
<reference evidence="6" key="3">
    <citation type="submission" date="2025-09" db="UniProtKB">
        <authorList>
            <consortium name="Ensembl"/>
        </authorList>
    </citation>
    <scope>IDENTIFICATION</scope>
</reference>
<dbReference type="GO" id="GO:0005634">
    <property type="term" value="C:nucleus"/>
    <property type="evidence" value="ECO:0007669"/>
    <property type="project" value="UniProtKB-SubCell"/>
</dbReference>